<accession>A0ABW3LYA7</accession>
<organism evidence="2 3">
    <name type="scientific">Pseudoxanthomonas kaohsiungensis</name>
    <dbReference type="NCBI Taxonomy" id="283923"/>
    <lineage>
        <taxon>Bacteria</taxon>
        <taxon>Pseudomonadati</taxon>
        <taxon>Pseudomonadota</taxon>
        <taxon>Gammaproteobacteria</taxon>
        <taxon>Lysobacterales</taxon>
        <taxon>Lysobacteraceae</taxon>
        <taxon>Pseudoxanthomonas</taxon>
    </lineage>
</organism>
<keyword evidence="3" id="KW-1185">Reference proteome</keyword>
<feature type="region of interest" description="Disordered" evidence="1">
    <location>
        <begin position="1"/>
        <end position="24"/>
    </location>
</feature>
<reference evidence="3" key="1">
    <citation type="journal article" date="2019" name="Int. J. Syst. Evol. Microbiol.">
        <title>The Global Catalogue of Microorganisms (GCM) 10K type strain sequencing project: providing services to taxonomists for standard genome sequencing and annotation.</title>
        <authorList>
            <consortium name="The Broad Institute Genomics Platform"/>
            <consortium name="The Broad Institute Genome Sequencing Center for Infectious Disease"/>
            <person name="Wu L."/>
            <person name="Ma J."/>
        </authorList>
    </citation>
    <scope>NUCLEOTIDE SEQUENCE [LARGE SCALE GENOMIC DNA]</scope>
    <source>
        <strain evidence="3">CCUG 55854</strain>
    </source>
</reference>
<dbReference type="RefSeq" id="WP_162375450.1">
    <property type="nucleotide sequence ID" value="NZ_JBHTKN010000003.1"/>
</dbReference>
<name>A0ABW3LYA7_9GAMM</name>
<evidence type="ECO:0000313" key="3">
    <source>
        <dbReference type="Proteomes" id="UP001597033"/>
    </source>
</evidence>
<protein>
    <submittedName>
        <fullName evidence="2">Uncharacterized protein</fullName>
    </submittedName>
</protein>
<evidence type="ECO:0000256" key="1">
    <source>
        <dbReference type="SAM" id="MobiDB-lite"/>
    </source>
</evidence>
<dbReference type="Proteomes" id="UP001597033">
    <property type="component" value="Unassembled WGS sequence"/>
</dbReference>
<dbReference type="EMBL" id="JBHTKN010000003">
    <property type="protein sequence ID" value="MFD1041965.1"/>
    <property type="molecule type" value="Genomic_DNA"/>
</dbReference>
<sequence length="96" mass="10350">MNDFAPLLSRDHPSSPLQADLPGIPRGSTLNEILAGYGLTPTESPGGLRRYRHELTCGALRAVADVWVTADGAVEAFRIWSLRPRAPRPAVESNAT</sequence>
<comment type="caution">
    <text evidence="2">The sequence shown here is derived from an EMBL/GenBank/DDBJ whole genome shotgun (WGS) entry which is preliminary data.</text>
</comment>
<proteinExistence type="predicted"/>
<gene>
    <name evidence="2" type="ORF">ACFQ2N_06345</name>
</gene>
<evidence type="ECO:0000313" key="2">
    <source>
        <dbReference type="EMBL" id="MFD1041965.1"/>
    </source>
</evidence>